<dbReference type="STRING" id="195064.SAMN05421721_10528"/>
<keyword evidence="13" id="KW-1185">Reference proteome</keyword>
<dbReference type="InterPro" id="IPR015422">
    <property type="entry name" value="PyrdxlP-dep_Trfase_small"/>
</dbReference>
<dbReference type="InterPro" id="IPR005860">
    <property type="entry name" value="CobD"/>
</dbReference>
<dbReference type="CDD" id="cd00609">
    <property type="entry name" value="AAT_like"/>
    <property type="match status" value="1"/>
</dbReference>
<proteinExistence type="predicted"/>
<feature type="domain" description="Aminotransferase class I/classII large" evidence="11">
    <location>
        <begin position="78"/>
        <end position="319"/>
    </location>
</feature>
<dbReference type="SUPFAM" id="SSF53383">
    <property type="entry name" value="PLP-dependent transferases"/>
    <property type="match status" value="1"/>
</dbReference>
<dbReference type="EMBL" id="FOUO01000005">
    <property type="protein sequence ID" value="SFM41720.1"/>
    <property type="molecule type" value="Genomic_DNA"/>
</dbReference>
<comment type="cofactor">
    <cofactor evidence="1">
        <name>pyridoxal 5'-phosphate</name>
        <dbReference type="ChEBI" id="CHEBI:597326"/>
    </cofactor>
</comment>
<evidence type="ECO:0000256" key="2">
    <source>
        <dbReference type="ARBA" id="ARBA00003444"/>
    </source>
</evidence>
<dbReference type="PANTHER" id="PTHR42885">
    <property type="entry name" value="HISTIDINOL-PHOSPHATE AMINOTRANSFERASE-RELATED"/>
    <property type="match status" value="1"/>
</dbReference>
<organism evidence="12 13">
    <name type="scientific">Ectothiorhodospira mobilis</name>
    <dbReference type="NCBI Taxonomy" id="195064"/>
    <lineage>
        <taxon>Bacteria</taxon>
        <taxon>Pseudomonadati</taxon>
        <taxon>Pseudomonadota</taxon>
        <taxon>Gammaproteobacteria</taxon>
        <taxon>Chromatiales</taxon>
        <taxon>Ectothiorhodospiraceae</taxon>
        <taxon>Ectothiorhodospira</taxon>
    </lineage>
</organism>
<keyword evidence="6" id="KW-0663">Pyridoxal phosphate</keyword>
<gene>
    <name evidence="12" type="ORF">SAMN05421721_10528</name>
</gene>
<evidence type="ECO:0000256" key="7">
    <source>
        <dbReference type="ARBA" id="ARBA00023239"/>
    </source>
</evidence>
<evidence type="ECO:0000256" key="4">
    <source>
        <dbReference type="ARBA" id="ARBA00012285"/>
    </source>
</evidence>
<dbReference type="NCBIfam" id="TIGR01140">
    <property type="entry name" value="L_thr_O3P_dcar"/>
    <property type="match status" value="1"/>
</dbReference>
<evidence type="ECO:0000259" key="11">
    <source>
        <dbReference type="Pfam" id="PF00155"/>
    </source>
</evidence>
<keyword evidence="5" id="KW-0169">Cobalamin biosynthesis</keyword>
<evidence type="ECO:0000256" key="8">
    <source>
        <dbReference type="ARBA" id="ARBA00029996"/>
    </source>
</evidence>
<keyword evidence="7" id="KW-0456">Lyase</keyword>
<name>A0A1I4QPT0_ECTMO</name>
<dbReference type="InterPro" id="IPR015421">
    <property type="entry name" value="PyrdxlP-dep_Trfase_major"/>
</dbReference>
<dbReference type="PANTHER" id="PTHR42885:SF1">
    <property type="entry name" value="THREONINE-PHOSPHATE DECARBOXYLASE"/>
    <property type="match status" value="1"/>
</dbReference>
<comment type="catalytic activity">
    <reaction evidence="9">
        <text>O-phospho-L-threonine + H(+) = (R)-1-aminopropan-2-yl phosphate + CO2</text>
        <dbReference type="Rhea" id="RHEA:11492"/>
        <dbReference type="ChEBI" id="CHEBI:15378"/>
        <dbReference type="ChEBI" id="CHEBI:16526"/>
        <dbReference type="ChEBI" id="CHEBI:58563"/>
        <dbReference type="ChEBI" id="CHEBI:58675"/>
        <dbReference type="EC" id="4.1.1.81"/>
    </reaction>
</comment>
<evidence type="ECO:0000256" key="6">
    <source>
        <dbReference type="ARBA" id="ARBA00022898"/>
    </source>
</evidence>
<dbReference type="Pfam" id="PF00155">
    <property type="entry name" value="Aminotran_1_2"/>
    <property type="match status" value="1"/>
</dbReference>
<dbReference type="AlphaFoldDB" id="A0A1I4QPT0"/>
<evidence type="ECO:0000256" key="3">
    <source>
        <dbReference type="ARBA" id="ARBA00004953"/>
    </source>
</evidence>
<evidence type="ECO:0000256" key="5">
    <source>
        <dbReference type="ARBA" id="ARBA00022573"/>
    </source>
</evidence>
<dbReference type="UniPathway" id="UPA00148"/>
<dbReference type="Gene3D" id="3.90.1150.10">
    <property type="entry name" value="Aspartate Aminotransferase, domain 1"/>
    <property type="match status" value="1"/>
</dbReference>
<sequence length="357" mass="38433">MIHKGARPLSPSEDTADPGNPLPGMLPHGGRLRRAAREEGIPLADWLDLSTGINPHGWAVPPVPPEAWMRLPEEEDGLEAAAAGYFGSSALLPVAGSQAAIQALPALLPPGRRVGMLHPSYAEHAHAWRRAGHQVLPLSPQTVEDRLETLDHLLLVNPNNPSGHRFDLRCLQDWQARLAVKGGWLVVDEAFMDATPEHSLVPRCPQPGLVVLRSLGKFFGLAGARVGFVFAEPGLRAELAAHLGPWTVPGPSRWAACGALSDLGWQEQTREGLARAGARLRDVLSRHGLPPDGGTPLFQWVRTPRAGAIHAALRRRGILTRLFDDPPSLRFGLPGDEMGWARLEAALGALSDAEGRS</sequence>
<evidence type="ECO:0000256" key="1">
    <source>
        <dbReference type="ARBA" id="ARBA00001933"/>
    </source>
</evidence>
<feature type="region of interest" description="Disordered" evidence="10">
    <location>
        <begin position="1"/>
        <end position="29"/>
    </location>
</feature>
<dbReference type="InterPro" id="IPR004839">
    <property type="entry name" value="Aminotransferase_I/II_large"/>
</dbReference>
<dbReference type="Proteomes" id="UP000199556">
    <property type="component" value="Unassembled WGS sequence"/>
</dbReference>
<evidence type="ECO:0000313" key="12">
    <source>
        <dbReference type="EMBL" id="SFM41720.1"/>
    </source>
</evidence>
<dbReference type="EC" id="4.1.1.81" evidence="4"/>
<evidence type="ECO:0000256" key="9">
    <source>
        <dbReference type="ARBA" id="ARBA00048531"/>
    </source>
</evidence>
<comment type="pathway">
    <text evidence="3">Cofactor biosynthesis; adenosylcobalamin biosynthesis.</text>
</comment>
<accession>A0A1I4QPT0</accession>
<evidence type="ECO:0000313" key="13">
    <source>
        <dbReference type="Proteomes" id="UP000199556"/>
    </source>
</evidence>
<dbReference type="InterPro" id="IPR015424">
    <property type="entry name" value="PyrdxlP-dep_Trfase"/>
</dbReference>
<evidence type="ECO:0000256" key="10">
    <source>
        <dbReference type="SAM" id="MobiDB-lite"/>
    </source>
</evidence>
<dbReference type="Gene3D" id="3.40.640.10">
    <property type="entry name" value="Type I PLP-dependent aspartate aminotransferase-like (Major domain)"/>
    <property type="match status" value="1"/>
</dbReference>
<dbReference type="InterPro" id="IPR004838">
    <property type="entry name" value="NHTrfase_class1_PyrdxlP-BS"/>
</dbReference>
<protein>
    <recommendedName>
        <fullName evidence="4">threonine-phosphate decarboxylase</fullName>
        <ecNumber evidence="4">4.1.1.81</ecNumber>
    </recommendedName>
    <alternativeName>
        <fullName evidence="8">L-threonine-O-3-phosphate decarboxylase</fullName>
    </alternativeName>
</protein>
<reference evidence="12 13" key="1">
    <citation type="submission" date="2016-10" db="EMBL/GenBank/DDBJ databases">
        <authorList>
            <person name="de Groot N.N."/>
        </authorList>
    </citation>
    <scope>NUCLEOTIDE SEQUENCE [LARGE SCALE GENOMIC DNA]</scope>
    <source>
        <strain evidence="12 13">DSM 4180</strain>
    </source>
</reference>
<dbReference type="GO" id="GO:0009236">
    <property type="term" value="P:cobalamin biosynthetic process"/>
    <property type="evidence" value="ECO:0007669"/>
    <property type="project" value="UniProtKB-UniPathway"/>
</dbReference>
<dbReference type="GO" id="GO:0048472">
    <property type="term" value="F:threonine-phosphate decarboxylase activity"/>
    <property type="evidence" value="ECO:0007669"/>
    <property type="project" value="UniProtKB-EC"/>
</dbReference>
<dbReference type="PROSITE" id="PS00105">
    <property type="entry name" value="AA_TRANSFER_CLASS_1"/>
    <property type="match status" value="1"/>
</dbReference>
<dbReference type="GO" id="GO:0030170">
    <property type="term" value="F:pyridoxal phosphate binding"/>
    <property type="evidence" value="ECO:0007669"/>
    <property type="project" value="InterPro"/>
</dbReference>
<comment type="function">
    <text evidence="2">Decarboxylates L-threonine-O-3-phosphate to yield (R)-1-amino-2-propanol O-2-phosphate, the precursor for the linkage between the nucleotide loop and the corrin ring in cobalamin.</text>
</comment>